<sequence length="112" mass="11725">MAQNAFHHPARHASEAYRPVAARLACQSFPSKQREDNLGQATDEAADGNELPVCTTFPSGSLGGLRRAPTRSMGLSCVRVDGSPPPTPSPVYHGLREPAGASGMVGEAVSVR</sequence>
<accession>A0A3R7C3E0</accession>
<gene>
    <name evidence="1" type="ORF">CSKR_102603</name>
</gene>
<evidence type="ECO:0000313" key="2">
    <source>
        <dbReference type="Proteomes" id="UP000286415"/>
    </source>
</evidence>
<protein>
    <submittedName>
        <fullName evidence="1">Uncharacterized protein</fullName>
    </submittedName>
</protein>
<dbReference type="Proteomes" id="UP000286415">
    <property type="component" value="Unassembled WGS sequence"/>
</dbReference>
<dbReference type="AlphaFoldDB" id="A0A3R7C3E0"/>
<name>A0A3R7C3E0_CLOSI</name>
<proteinExistence type="predicted"/>
<keyword evidence="2" id="KW-1185">Reference proteome</keyword>
<comment type="caution">
    <text evidence="1">The sequence shown here is derived from an EMBL/GenBank/DDBJ whole genome shotgun (WGS) entry which is preliminary data.</text>
</comment>
<dbReference type="InParanoid" id="A0A3R7C3E0"/>
<evidence type="ECO:0000313" key="1">
    <source>
        <dbReference type="EMBL" id="KAG5444996.1"/>
    </source>
</evidence>
<dbReference type="EMBL" id="NIRI02000056">
    <property type="protein sequence ID" value="KAG5444996.1"/>
    <property type="molecule type" value="Genomic_DNA"/>
</dbReference>
<reference evidence="1 2" key="2">
    <citation type="journal article" date="2021" name="Genomics">
        <title>High-quality reference genome for Clonorchis sinensis.</title>
        <authorList>
            <person name="Young N.D."/>
            <person name="Stroehlein A.J."/>
            <person name="Kinkar L."/>
            <person name="Wang T."/>
            <person name="Sohn W.M."/>
            <person name="Chang B.C.H."/>
            <person name="Kaur P."/>
            <person name="Weisz D."/>
            <person name="Dudchenko O."/>
            <person name="Aiden E.L."/>
            <person name="Korhonen P.K."/>
            <person name="Gasser R.B."/>
        </authorList>
    </citation>
    <scope>NUCLEOTIDE SEQUENCE [LARGE SCALE GENOMIC DNA]</scope>
    <source>
        <strain evidence="1">Cs-k2</strain>
    </source>
</reference>
<organism evidence="1 2">
    <name type="scientific">Clonorchis sinensis</name>
    <name type="common">Chinese liver fluke</name>
    <dbReference type="NCBI Taxonomy" id="79923"/>
    <lineage>
        <taxon>Eukaryota</taxon>
        <taxon>Metazoa</taxon>
        <taxon>Spiralia</taxon>
        <taxon>Lophotrochozoa</taxon>
        <taxon>Platyhelminthes</taxon>
        <taxon>Trematoda</taxon>
        <taxon>Digenea</taxon>
        <taxon>Opisthorchiida</taxon>
        <taxon>Opisthorchiata</taxon>
        <taxon>Opisthorchiidae</taxon>
        <taxon>Clonorchis</taxon>
    </lineage>
</organism>
<reference evidence="1 2" key="1">
    <citation type="journal article" date="2018" name="Biotechnol. Adv.">
        <title>Improved genomic resources and new bioinformatic workflow for the carcinogenic parasite Clonorchis sinensis: Biotechnological implications.</title>
        <authorList>
            <person name="Wang D."/>
            <person name="Korhonen P.K."/>
            <person name="Gasser R.B."/>
            <person name="Young N.D."/>
        </authorList>
    </citation>
    <scope>NUCLEOTIDE SEQUENCE [LARGE SCALE GENOMIC DNA]</scope>
    <source>
        <strain evidence="1">Cs-k2</strain>
    </source>
</reference>